<sequence>MPINLAPYKCLFNEKIWNLLLENIENVSDLSNLSKTTIFLMKFLETKRIEKFIDYNFNATADITLDCCGFKENHVYSEPTNPRRNMNVISMKKSNNEKCIDTLYYKNQLSIILGIGELRLDMSKHDYNKLINNAFLDEVVCKIKMVEENTLKPEILNFNHSHAYINHIISPYIVSRYSNDSVKIIKFNMLSFVQHLNEEEKLKKVDIFRGYREFNELHLYKDISFTYKSECLNRNSLLIHILGCLSKRKKGILKIEISNDANGKLSFLSNIFNISNELNIQLKLSLSIGSEKRRFIEWHEKIRILKSDVSMCLTTLECLIQYNDELLNLLTLLPKLENLTYLKLLINEFIIDKSMLEKEIIEVNGMSLKELKNFKKFTLITKHDNGDFNKYTHHEIFSIQNKLIKLFTLLLPEGIKFLELENILFLTPETCGFINDSFENLEILFCKHVGFTNSKSLIMFEKIKFLKVINCPLIEIPENVELLVQKYYLSTKAPFYKGIDGNIEEENDRQDKKYGQYFTKKVIDSKRNFKYYFNHLHKWNYYKKFIEKVVF</sequence>
<protein>
    <submittedName>
        <fullName evidence="2">F-box domain-containing protein</fullName>
    </submittedName>
</protein>
<dbReference type="AlphaFoldDB" id="A0A0N4ZQH5"/>
<dbReference type="WBParaSite" id="PTRK_0001077200.1">
    <property type="protein sequence ID" value="PTRK_0001077200.1"/>
    <property type="gene ID" value="PTRK_0001077200"/>
</dbReference>
<reference evidence="2" key="1">
    <citation type="submission" date="2017-02" db="UniProtKB">
        <authorList>
            <consortium name="WormBaseParasite"/>
        </authorList>
    </citation>
    <scope>IDENTIFICATION</scope>
</reference>
<proteinExistence type="predicted"/>
<keyword evidence="1" id="KW-1185">Reference proteome</keyword>
<dbReference type="Proteomes" id="UP000038045">
    <property type="component" value="Unplaced"/>
</dbReference>
<name>A0A0N4ZQH5_PARTI</name>
<organism evidence="1 2">
    <name type="scientific">Parastrongyloides trichosuri</name>
    <name type="common">Possum-specific nematode worm</name>
    <dbReference type="NCBI Taxonomy" id="131310"/>
    <lineage>
        <taxon>Eukaryota</taxon>
        <taxon>Metazoa</taxon>
        <taxon>Ecdysozoa</taxon>
        <taxon>Nematoda</taxon>
        <taxon>Chromadorea</taxon>
        <taxon>Rhabditida</taxon>
        <taxon>Tylenchina</taxon>
        <taxon>Panagrolaimomorpha</taxon>
        <taxon>Strongyloidoidea</taxon>
        <taxon>Strongyloididae</taxon>
        <taxon>Parastrongyloides</taxon>
    </lineage>
</organism>
<evidence type="ECO:0000313" key="1">
    <source>
        <dbReference type="Proteomes" id="UP000038045"/>
    </source>
</evidence>
<evidence type="ECO:0000313" key="2">
    <source>
        <dbReference type="WBParaSite" id="PTRK_0001077200.1"/>
    </source>
</evidence>
<accession>A0A0N4ZQH5</accession>